<dbReference type="EMBL" id="AYSO01000020">
    <property type="protein sequence ID" value="KIE44725.1"/>
    <property type="molecule type" value="Genomic_DNA"/>
</dbReference>
<comment type="caution">
    <text evidence="2">The sequence shown here is derived from an EMBL/GenBank/DDBJ whole genome shotgun (WGS) entry which is preliminary data.</text>
</comment>
<dbReference type="Gene3D" id="3.40.50.300">
    <property type="entry name" value="P-loop containing nucleotide triphosphate hydrolases"/>
    <property type="match status" value="2"/>
</dbReference>
<accession>A0A0C1UAW6</accession>
<dbReference type="AlphaFoldDB" id="A0A0C1UAW6"/>
<evidence type="ECO:0000313" key="2">
    <source>
        <dbReference type="EMBL" id="KIE44725.1"/>
    </source>
</evidence>
<dbReference type="SUPFAM" id="SSF52540">
    <property type="entry name" value="P-loop containing nucleoside triphosphate hydrolases"/>
    <property type="match status" value="2"/>
</dbReference>
<keyword evidence="3" id="KW-1185">Reference proteome</keyword>
<feature type="coiled-coil region" evidence="1">
    <location>
        <begin position="375"/>
        <end position="447"/>
    </location>
</feature>
<evidence type="ECO:0000256" key="1">
    <source>
        <dbReference type="SAM" id="Coils"/>
    </source>
</evidence>
<gene>
    <name evidence="2" type="ORF">U732_18</name>
</gene>
<dbReference type="InterPro" id="IPR027417">
    <property type="entry name" value="P-loop_NTPase"/>
</dbReference>
<name>A0A0C1UAW6_9CLOT</name>
<dbReference type="OrthoDB" id="1873901at2"/>
<organism evidence="2 3">
    <name type="scientific">Clostridium argentinense CDC 2741</name>
    <dbReference type="NCBI Taxonomy" id="1418104"/>
    <lineage>
        <taxon>Bacteria</taxon>
        <taxon>Bacillati</taxon>
        <taxon>Bacillota</taxon>
        <taxon>Clostridia</taxon>
        <taxon>Eubacteriales</taxon>
        <taxon>Clostridiaceae</taxon>
        <taxon>Clostridium</taxon>
    </lineage>
</organism>
<dbReference type="RefSeq" id="WP_039635605.1">
    <property type="nucleotide sequence ID" value="NZ_AYSO01000020.1"/>
</dbReference>
<protein>
    <recommendedName>
        <fullName evidence="4">AAA domain protein</fullName>
    </recommendedName>
</protein>
<evidence type="ECO:0008006" key="4">
    <source>
        <dbReference type="Google" id="ProtNLM"/>
    </source>
</evidence>
<feature type="coiled-coil region" evidence="1">
    <location>
        <begin position="471"/>
        <end position="498"/>
    </location>
</feature>
<feature type="coiled-coil region" evidence="1">
    <location>
        <begin position="262"/>
        <end position="327"/>
    </location>
</feature>
<proteinExistence type="predicted"/>
<keyword evidence="1" id="KW-0175">Coiled coil</keyword>
<reference evidence="2 3" key="1">
    <citation type="journal article" date="2015" name="Infect. Genet. Evol.">
        <title>Genomic sequences of six botulinum neurotoxin-producing strains representing three clostridial species illustrate the mobility and diversity of botulinum neurotoxin genes.</title>
        <authorList>
            <person name="Smith T.J."/>
            <person name="Hill K.K."/>
            <person name="Xie G."/>
            <person name="Foley B.T."/>
            <person name="Williamson C.H."/>
            <person name="Foster J.T."/>
            <person name="Johnson S.L."/>
            <person name="Chertkov O."/>
            <person name="Teshima H."/>
            <person name="Gibbons H.S."/>
            <person name="Johnsky L.A."/>
            <person name="Karavis M.A."/>
            <person name="Smith L.A."/>
        </authorList>
    </citation>
    <scope>NUCLEOTIDE SEQUENCE [LARGE SCALE GENOMIC DNA]</scope>
    <source>
        <strain evidence="2 3">CDC 2741</strain>
    </source>
</reference>
<sequence length="683" mass="78742">MLKRIETINFGKESKEQALTGLDLFIGSNGSGKSTIKKAIEFGLKGSINGSRNENEEIFKYASKASTSMGVKLFLDNSIIERTLNNNGSSITQSLTCSPLLEKGTIKQKNEAIIKNTIGTPLVLNFSDFISMKDGEKRKFIYSLLGESDNWNKEKVRQWIEKKIIIKDTKLLGDLMKEYKDDYSIEEGIAALLSYIESKKKLLNAEVKKLSEGAKHLSDLKSKLTETTRNLQLYKQEETLLREQLIKVEKSLSVNKQNIEMLEKINKDILTIENKISSLEESIKSKNKDLIEEQLKEIKSINMEYHINKTISSLNSLKEKKNKLEMSQEKIAFKGEKNKLEMLSREELISKIAEQNGICVLDKRVKCEKNFTPFINNLSEEVKNLIINDKNFREQYIEVREKIKETNIEIDGLEKKKDDQNNTALKIKDEEHKLKLELKNISVAQEQLEIYREHLKMFFESKEKFAIKNDTELLNKQKEALNLKLNELKAKTENADRSKTSLIMLEKTLLERDKTEEELTLFKKIHLLVGPEGIQGEIVKSGLEPIREEIQIALKKLNLKEKFFFECKKKSKEVFNFGLMTEENKRYFETLSTGEQLLISVAMMSVIINKINSPTKLLIIDDIVHLDKLARNDFFNAMVTFKSTFDNIIMIGAIDDDTDEIPEEIKIWDMDISINNKKITFIA</sequence>
<evidence type="ECO:0000313" key="3">
    <source>
        <dbReference type="Proteomes" id="UP000031366"/>
    </source>
</evidence>
<dbReference type="Proteomes" id="UP000031366">
    <property type="component" value="Unassembled WGS sequence"/>
</dbReference>